<sequence length="446" mass="48885">MKNLFLLLPLLGSLAGGHGLAQTTGPILLKNATVIDGTGAAPKVRTDILIDQGKIVSVEKGIKAAGAREIDLTGKTVMPSLVCAHAHVGTLKGTTSSADNYTRENLLRHLKKYEDYGVSAVLAMGTDRPLIFNGFIDSTQRGQLPGARLYSAGYGFNTPDPNPGSWMNLLLRPNAPEEVPAMMDKLAAVKPTVVKIWVDDHGGNAQKMKPEIYQAIIREAHKRNIRVAAHLFYAEDARKLTEAGIDIIAHSIRDKEVDQDLLMKMKQKNVTYIPTLSLDEYQFAYADNPYWLNDAFFKASLEPGVFEMITDKAYGEKIKNSPDYQRNMSAFKTAMTNLKKIHDAGIPVALGTDSGAFPVRTQGFTEHLEMELMTQAGLTPAQAITIATRNAATALRIGHEKGTLEKGKKADLLVLSANPFHDIRNTRKIESVWKEGKEVSKGPLPR</sequence>
<dbReference type="InterPro" id="IPR032466">
    <property type="entry name" value="Metal_Hydrolase"/>
</dbReference>
<dbReference type="PANTHER" id="PTHR43135">
    <property type="entry name" value="ALPHA-D-RIBOSE 1-METHYLPHOSPHONATE 5-TRIPHOSPHATE DIPHOSPHATASE"/>
    <property type="match status" value="1"/>
</dbReference>
<gene>
    <name evidence="3" type="ORF">ABV298_02260</name>
</gene>
<feature type="domain" description="Amidohydrolase-related" evidence="2">
    <location>
        <begin position="76"/>
        <end position="439"/>
    </location>
</feature>
<dbReference type="SUPFAM" id="SSF51338">
    <property type="entry name" value="Composite domain of metallo-dependent hydrolases"/>
    <property type="match status" value="1"/>
</dbReference>
<dbReference type="Pfam" id="PF01979">
    <property type="entry name" value="Amidohydro_1"/>
    <property type="match status" value="1"/>
</dbReference>
<dbReference type="PANTHER" id="PTHR43135:SF3">
    <property type="entry name" value="ALPHA-D-RIBOSE 1-METHYLPHOSPHONATE 5-TRIPHOSPHATE DIPHOSPHATASE"/>
    <property type="match status" value="1"/>
</dbReference>
<evidence type="ECO:0000313" key="3">
    <source>
        <dbReference type="EMBL" id="XCH25275.1"/>
    </source>
</evidence>
<evidence type="ECO:0000256" key="1">
    <source>
        <dbReference type="SAM" id="SignalP"/>
    </source>
</evidence>
<name>A0AAU8FMS6_9BACT</name>
<reference evidence="3" key="1">
    <citation type="submission" date="2024-06" db="EMBL/GenBank/DDBJ databases">
        <title>Sequencing and assembly of the genome of Dyadobacter sp. strain 676, a symbiont of Cyamopsis tetragonoloba.</title>
        <authorList>
            <person name="Guro P."/>
            <person name="Sazanova A."/>
            <person name="Kuznetsova I."/>
            <person name="Belimov A."/>
            <person name="Safronova V."/>
        </authorList>
    </citation>
    <scope>NUCLEOTIDE SEQUENCE</scope>
    <source>
        <strain evidence="3">676</strain>
    </source>
</reference>
<dbReference type="Gene3D" id="2.30.40.10">
    <property type="entry name" value="Urease, subunit C, domain 1"/>
    <property type="match status" value="1"/>
</dbReference>
<feature type="chain" id="PRO_5043537871" evidence="1">
    <location>
        <begin position="22"/>
        <end position="446"/>
    </location>
</feature>
<keyword evidence="1" id="KW-0732">Signal</keyword>
<dbReference type="SUPFAM" id="SSF51556">
    <property type="entry name" value="Metallo-dependent hydrolases"/>
    <property type="match status" value="1"/>
</dbReference>
<dbReference type="EMBL" id="CP159289">
    <property type="protein sequence ID" value="XCH25275.1"/>
    <property type="molecule type" value="Genomic_DNA"/>
</dbReference>
<proteinExistence type="predicted"/>
<dbReference type="RefSeq" id="WP_353720578.1">
    <property type="nucleotide sequence ID" value="NZ_CP159289.1"/>
</dbReference>
<dbReference type="InterPro" id="IPR051781">
    <property type="entry name" value="Metallo-dep_Hydrolase"/>
</dbReference>
<evidence type="ECO:0000259" key="2">
    <source>
        <dbReference type="Pfam" id="PF01979"/>
    </source>
</evidence>
<accession>A0AAU8FMS6</accession>
<organism evidence="3">
    <name type="scientific">Dyadobacter sp. 676</name>
    <dbReference type="NCBI Taxonomy" id="3088362"/>
    <lineage>
        <taxon>Bacteria</taxon>
        <taxon>Pseudomonadati</taxon>
        <taxon>Bacteroidota</taxon>
        <taxon>Cytophagia</taxon>
        <taxon>Cytophagales</taxon>
        <taxon>Spirosomataceae</taxon>
        <taxon>Dyadobacter</taxon>
    </lineage>
</organism>
<dbReference type="AlphaFoldDB" id="A0AAU8FMS6"/>
<dbReference type="Gene3D" id="1.20.58.520">
    <property type="entry name" value="Amidohydrolase"/>
    <property type="match status" value="1"/>
</dbReference>
<dbReference type="InterPro" id="IPR006680">
    <property type="entry name" value="Amidohydro-rel"/>
</dbReference>
<dbReference type="InterPro" id="IPR011059">
    <property type="entry name" value="Metal-dep_hydrolase_composite"/>
</dbReference>
<feature type="signal peptide" evidence="1">
    <location>
        <begin position="1"/>
        <end position="21"/>
    </location>
</feature>
<dbReference type="GO" id="GO:0016810">
    <property type="term" value="F:hydrolase activity, acting on carbon-nitrogen (but not peptide) bonds"/>
    <property type="evidence" value="ECO:0007669"/>
    <property type="project" value="InterPro"/>
</dbReference>
<dbReference type="Gene3D" id="3.30.110.90">
    <property type="entry name" value="Amidohydrolase"/>
    <property type="match status" value="1"/>
</dbReference>
<protein>
    <submittedName>
        <fullName evidence="3">Amidohydrolase family protein</fullName>
    </submittedName>
</protein>
<dbReference type="Gene3D" id="3.40.50.10910">
    <property type="entry name" value="Amidohydrolase"/>
    <property type="match status" value="1"/>
</dbReference>